<dbReference type="RefSeq" id="WP_037547758.1">
    <property type="nucleotide sequence ID" value="NZ_JNUP01000064.1"/>
</dbReference>
<sequence>MGISEIIWLVLGLGLILSEFALPGFVIFFFGTGALLTGLLTWLIPGLGSNLLLQIILWLGTSALSLGFLRKKLSSVFKGTLLGDSKAPQLESDADSGQTATVVQDISPEKAGRISLHGTTWTAKSFDEHFQKGETVEILKKEGMTYWVTRSLI</sequence>
<evidence type="ECO:0000256" key="2">
    <source>
        <dbReference type="ARBA" id="ARBA00022692"/>
    </source>
</evidence>
<evidence type="ECO:0000256" key="5">
    <source>
        <dbReference type="SAM" id="Phobius"/>
    </source>
</evidence>
<dbReference type="InterPro" id="IPR052165">
    <property type="entry name" value="Membrane_assoc_protease"/>
</dbReference>
<reference evidence="7 8" key="1">
    <citation type="submission" date="2014-05" db="EMBL/GenBank/DDBJ databases">
        <title>De novo Genome Sequence of Spirocheata sp.</title>
        <authorList>
            <person name="Shivani Y."/>
            <person name="Subhash Y."/>
            <person name="Tushar L."/>
            <person name="Sasikala C."/>
            <person name="Ramana C.V."/>
        </authorList>
    </citation>
    <scope>NUCLEOTIDE SEQUENCE [LARGE SCALE GENOMIC DNA]</scope>
    <source>
        <strain evidence="7 8">JC230</strain>
    </source>
</reference>
<evidence type="ECO:0000256" key="4">
    <source>
        <dbReference type="ARBA" id="ARBA00023136"/>
    </source>
</evidence>
<dbReference type="InterPro" id="IPR012340">
    <property type="entry name" value="NA-bd_OB-fold"/>
</dbReference>
<comment type="caution">
    <text evidence="7">The sequence shown here is derived from an EMBL/GenBank/DDBJ whole genome shotgun (WGS) entry which is preliminary data.</text>
</comment>
<keyword evidence="4 5" id="KW-0472">Membrane</keyword>
<protein>
    <recommendedName>
        <fullName evidence="6">NfeD-like C-terminal domain-containing protein</fullName>
    </recommendedName>
</protein>
<keyword evidence="3 5" id="KW-1133">Transmembrane helix</keyword>
<accession>A0A098QVQ0</accession>
<evidence type="ECO:0000259" key="6">
    <source>
        <dbReference type="Pfam" id="PF01957"/>
    </source>
</evidence>
<dbReference type="OrthoDB" id="338089at2"/>
<evidence type="ECO:0000256" key="1">
    <source>
        <dbReference type="ARBA" id="ARBA00004141"/>
    </source>
</evidence>
<dbReference type="GO" id="GO:0005886">
    <property type="term" value="C:plasma membrane"/>
    <property type="evidence" value="ECO:0007669"/>
    <property type="project" value="TreeGrafter"/>
</dbReference>
<dbReference type="eggNOG" id="COG1585">
    <property type="taxonomic scope" value="Bacteria"/>
</dbReference>
<evidence type="ECO:0000313" key="8">
    <source>
        <dbReference type="Proteomes" id="UP000029692"/>
    </source>
</evidence>
<dbReference type="PANTHER" id="PTHR33507:SF3">
    <property type="entry name" value="INNER MEMBRANE PROTEIN YBBJ"/>
    <property type="match status" value="1"/>
</dbReference>
<dbReference type="Proteomes" id="UP000029692">
    <property type="component" value="Unassembled WGS sequence"/>
</dbReference>
<dbReference type="PANTHER" id="PTHR33507">
    <property type="entry name" value="INNER MEMBRANE PROTEIN YBBJ"/>
    <property type="match status" value="1"/>
</dbReference>
<dbReference type="InterPro" id="IPR002810">
    <property type="entry name" value="NfeD-like_C"/>
</dbReference>
<dbReference type="SUPFAM" id="SSF141322">
    <property type="entry name" value="NfeD domain-like"/>
    <property type="match status" value="1"/>
</dbReference>
<evidence type="ECO:0000256" key="3">
    <source>
        <dbReference type="ARBA" id="ARBA00022989"/>
    </source>
</evidence>
<dbReference type="Gene3D" id="2.40.50.140">
    <property type="entry name" value="Nucleic acid-binding proteins"/>
    <property type="match status" value="1"/>
</dbReference>
<keyword evidence="2 5" id="KW-0812">Transmembrane</keyword>
<proteinExistence type="predicted"/>
<gene>
    <name evidence="7" type="ORF">DC28_08830</name>
</gene>
<dbReference type="STRING" id="1480694.DC28_08830"/>
<organism evidence="7 8">
    <name type="scientific">Spirochaeta lutea</name>
    <dbReference type="NCBI Taxonomy" id="1480694"/>
    <lineage>
        <taxon>Bacteria</taxon>
        <taxon>Pseudomonadati</taxon>
        <taxon>Spirochaetota</taxon>
        <taxon>Spirochaetia</taxon>
        <taxon>Spirochaetales</taxon>
        <taxon>Spirochaetaceae</taxon>
        <taxon>Spirochaeta</taxon>
    </lineage>
</organism>
<feature type="domain" description="NfeD-like C-terminal" evidence="6">
    <location>
        <begin position="93"/>
        <end position="149"/>
    </location>
</feature>
<dbReference type="AlphaFoldDB" id="A0A098QVQ0"/>
<name>A0A098QVQ0_9SPIO</name>
<evidence type="ECO:0000313" key="7">
    <source>
        <dbReference type="EMBL" id="KGE71905.1"/>
    </source>
</evidence>
<comment type="subcellular location">
    <subcellularLocation>
        <location evidence="1">Membrane</location>
        <topology evidence="1">Multi-pass membrane protein</topology>
    </subcellularLocation>
</comment>
<dbReference type="Pfam" id="PF01957">
    <property type="entry name" value="NfeD"/>
    <property type="match status" value="1"/>
</dbReference>
<feature type="transmembrane region" description="Helical" evidence="5">
    <location>
        <begin position="7"/>
        <end position="31"/>
    </location>
</feature>
<dbReference type="EMBL" id="JNUP01000064">
    <property type="protein sequence ID" value="KGE71905.1"/>
    <property type="molecule type" value="Genomic_DNA"/>
</dbReference>
<keyword evidence="8" id="KW-1185">Reference proteome</keyword>